<keyword evidence="3" id="KW-0804">Transcription</keyword>
<dbReference type="InterPro" id="IPR018060">
    <property type="entry name" value="HTH_AraC"/>
</dbReference>
<dbReference type="PRINTS" id="PR00032">
    <property type="entry name" value="HTHARAC"/>
</dbReference>
<evidence type="ECO:0000313" key="6">
    <source>
        <dbReference type="Proteomes" id="UP000321479"/>
    </source>
</evidence>
<evidence type="ECO:0000313" key="5">
    <source>
        <dbReference type="EMBL" id="QEC61828.1"/>
    </source>
</evidence>
<dbReference type="SUPFAM" id="SSF46689">
    <property type="entry name" value="Homeodomain-like"/>
    <property type="match status" value="1"/>
</dbReference>
<dbReference type="PANTHER" id="PTHR43280:SF32">
    <property type="entry name" value="TRANSCRIPTIONAL REGULATORY PROTEIN"/>
    <property type="match status" value="1"/>
</dbReference>
<accession>A0A5B8USI1</accession>
<keyword evidence="6" id="KW-1185">Reference proteome</keyword>
<feature type="domain" description="HTH araC/xylS-type" evidence="4">
    <location>
        <begin position="192"/>
        <end position="293"/>
    </location>
</feature>
<dbReference type="SMART" id="SM00342">
    <property type="entry name" value="HTH_ARAC"/>
    <property type="match status" value="1"/>
</dbReference>
<dbReference type="GO" id="GO:0003700">
    <property type="term" value="F:DNA-binding transcription factor activity"/>
    <property type="evidence" value="ECO:0007669"/>
    <property type="project" value="InterPro"/>
</dbReference>
<dbReference type="RefSeq" id="WP_147030405.1">
    <property type="nucleotide sequence ID" value="NZ_CP042436.1"/>
</dbReference>
<evidence type="ECO:0000256" key="1">
    <source>
        <dbReference type="ARBA" id="ARBA00023015"/>
    </source>
</evidence>
<dbReference type="GO" id="GO:0043565">
    <property type="term" value="F:sequence-specific DNA binding"/>
    <property type="evidence" value="ECO:0007669"/>
    <property type="project" value="InterPro"/>
</dbReference>
<sequence length="296" mass="34488">MKHYKSLSEMSRDNGFAPPENPLLSLVRCNNNCALGNRAFTTDFYMIGFKKIKSGEFLYGRTRYDHDAGSMSFVKPRQVIEFKNLELEEDGFLIFFHEDFLNGHPLFDGIKKYSFFDYDVNEALHLSAAEEKTIWELYDKIKTEYYNNQDEYSREIELGHIDSILKYAQRFYKRQFINRHEAIGNTVSRFNHVLLAYSEKNLLQEKGLPSVKYMAGELNLSPHYLSDLLKQETGKTAIELIHIYLVSEAKNLLKGSDNNIAETAYALGFDNLPYFSRLFKKQVGISPNQFKKRLMN</sequence>
<name>A0A5B8USI1_9SPHI</name>
<evidence type="ECO:0000259" key="4">
    <source>
        <dbReference type="PROSITE" id="PS01124"/>
    </source>
</evidence>
<gene>
    <name evidence="5" type="ORF">FRZ54_04245</name>
</gene>
<protein>
    <submittedName>
        <fullName evidence="5">Helix-turn-helix domain-containing protein</fullName>
    </submittedName>
</protein>
<dbReference type="Proteomes" id="UP000321479">
    <property type="component" value="Chromosome"/>
</dbReference>
<dbReference type="PANTHER" id="PTHR43280">
    <property type="entry name" value="ARAC-FAMILY TRANSCRIPTIONAL REGULATOR"/>
    <property type="match status" value="1"/>
</dbReference>
<dbReference type="PROSITE" id="PS01124">
    <property type="entry name" value="HTH_ARAC_FAMILY_2"/>
    <property type="match status" value="1"/>
</dbReference>
<keyword evidence="2" id="KW-0238">DNA-binding</keyword>
<dbReference type="KEGG" id="mgin:FRZ54_04245"/>
<dbReference type="AlphaFoldDB" id="A0A5B8USI1"/>
<dbReference type="Gene3D" id="1.10.10.60">
    <property type="entry name" value="Homeodomain-like"/>
    <property type="match status" value="2"/>
</dbReference>
<dbReference type="EMBL" id="CP042436">
    <property type="protein sequence ID" value="QEC61828.1"/>
    <property type="molecule type" value="Genomic_DNA"/>
</dbReference>
<proteinExistence type="predicted"/>
<evidence type="ECO:0000256" key="3">
    <source>
        <dbReference type="ARBA" id="ARBA00023163"/>
    </source>
</evidence>
<dbReference type="OrthoDB" id="9816214at2"/>
<organism evidence="5 6">
    <name type="scientific">Mucilaginibacter ginsenosidivorans</name>
    <dbReference type="NCBI Taxonomy" id="398053"/>
    <lineage>
        <taxon>Bacteria</taxon>
        <taxon>Pseudomonadati</taxon>
        <taxon>Bacteroidota</taxon>
        <taxon>Sphingobacteriia</taxon>
        <taxon>Sphingobacteriales</taxon>
        <taxon>Sphingobacteriaceae</taxon>
        <taxon>Mucilaginibacter</taxon>
    </lineage>
</organism>
<evidence type="ECO:0000256" key="2">
    <source>
        <dbReference type="ARBA" id="ARBA00023125"/>
    </source>
</evidence>
<reference evidence="5 6" key="1">
    <citation type="journal article" date="2017" name="Curr. Microbiol.">
        <title>Mucilaginibacter ginsenosidivorans sp. nov., Isolated from Soil of Ginseng Field.</title>
        <authorList>
            <person name="Kim M.M."/>
            <person name="Siddiqi M.Z."/>
            <person name="Im W.T."/>
        </authorList>
    </citation>
    <scope>NUCLEOTIDE SEQUENCE [LARGE SCALE GENOMIC DNA]</scope>
    <source>
        <strain evidence="5 6">Gsoil 3017</strain>
    </source>
</reference>
<keyword evidence="1" id="KW-0805">Transcription regulation</keyword>
<dbReference type="Pfam" id="PF12833">
    <property type="entry name" value="HTH_18"/>
    <property type="match status" value="1"/>
</dbReference>
<dbReference type="InterPro" id="IPR009057">
    <property type="entry name" value="Homeodomain-like_sf"/>
</dbReference>
<dbReference type="InterPro" id="IPR020449">
    <property type="entry name" value="Tscrpt_reg_AraC-type_HTH"/>
</dbReference>